<dbReference type="GO" id="GO:0004134">
    <property type="term" value="F:4-alpha-glucanotransferase activity"/>
    <property type="evidence" value="ECO:0007669"/>
    <property type="project" value="UniProtKB-EC"/>
</dbReference>
<comment type="caution">
    <text evidence="11">The sequence shown here is derived from an EMBL/GenBank/DDBJ whole genome shotgun (WGS) entry which is preliminary data.</text>
</comment>
<dbReference type="GO" id="GO:0005975">
    <property type="term" value="P:carbohydrate metabolic process"/>
    <property type="evidence" value="ECO:0007669"/>
    <property type="project" value="InterPro"/>
</dbReference>
<keyword evidence="6 10" id="KW-0808">Transferase</keyword>
<evidence type="ECO:0000313" key="12">
    <source>
        <dbReference type="EMBL" id="MDR6335816.1"/>
    </source>
</evidence>
<name>A0A9W6CR93_XANFL</name>
<evidence type="ECO:0000256" key="1">
    <source>
        <dbReference type="ARBA" id="ARBA00000439"/>
    </source>
</evidence>
<evidence type="ECO:0000256" key="10">
    <source>
        <dbReference type="RuleBase" id="RU361207"/>
    </source>
</evidence>
<dbReference type="SUPFAM" id="SSF51445">
    <property type="entry name" value="(Trans)glycosidases"/>
    <property type="match status" value="1"/>
</dbReference>
<dbReference type="Proteomes" id="UP001144397">
    <property type="component" value="Unassembled WGS sequence"/>
</dbReference>
<gene>
    <name evidence="11" type="primary">malQ</name>
    <name evidence="12" type="ORF">GGQ86_004314</name>
    <name evidence="11" type="ORF">XFLAVUS301_39790</name>
</gene>
<dbReference type="AlphaFoldDB" id="A0A9W6CR93"/>
<comment type="catalytic activity">
    <reaction evidence="1 10">
        <text>Transfers a segment of a (1-&gt;4)-alpha-D-glucan to a new position in an acceptor, which may be glucose or a (1-&gt;4)-alpha-D-glucan.</text>
        <dbReference type="EC" id="2.4.1.25"/>
    </reaction>
</comment>
<keyword evidence="5 10" id="KW-0328">Glycosyltransferase</keyword>
<dbReference type="Gene3D" id="3.20.20.80">
    <property type="entry name" value="Glycosidases"/>
    <property type="match status" value="1"/>
</dbReference>
<protein>
    <recommendedName>
        <fullName evidence="4 10">4-alpha-glucanotransferase</fullName>
        <ecNumber evidence="3 10">2.4.1.25</ecNumber>
    </recommendedName>
    <alternativeName>
        <fullName evidence="8 10">Amylomaltase</fullName>
    </alternativeName>
    <alternativeName>
        <fullName evidence="9 10">Disproportionating enzyme</fullName>
    </alternativeName>
</protein>
<dbReference type="Proteomes" id="UP001245370">
    <property type="component" value="Unassembled WGS sequence"/>
</dbReference>
<sequence length="677" mass="71552">MTARRRPDPLPIEALARAAGVSIEWADAFARPHRVPVDTLERVLCALGHPCGTPADIRRSLAALQAPQGLPGLMTADAGREVVLPGIVPSVPVELEGETPRRVMLRPHREGSVFTAPETPGYHVLSIGGESLRLAVAPRRAPSVAERTGRARAFGVAAQVYGLRQVGDGGIGHLGAVAALAERLAGFGAHAVALSPLHALFSAAPERFSPYSPSSRLALNPLLADIAAFFPPGEIAGEDEGPDAFIDWPRAARRKLAHLRRLFDTLEAYPEAAGDFRAFAALPGDDLARHALFEALHAAMIAESHGPDWRKWPAPLRDPESPEVADFASTRADEVRFHLFLQWLAARSLAAAQGRAREAGMGIGLVADLAVGLDPAGSQAWSRPGDLLAGLAIGAPPDLINVAGQNWGLTAISPTALAAQNFELFLAAIRAALRHAGGVRIDHILGLRRLWLVPDGAGAGEGAYLTYPLQDLLRLVAIEAHAHGAIAIGEDLGTVPEGLRAEMTALGILGMRVLPFERDTDGGLLPPQDWQAEAVGMTSTHDLPTIAGWWHGRDLHWRARITASDVAAEALTARAGERTAFTTAAAAAGIAASLDDADGAVDAAVAYVAQSACDLAIIPLEDLLGLDESPNLPGTVDEHPNWRRRLSAPAEDLLAAPRIRARLSLLQRTRGEGAAQR</sequence>
<dbReference type="InterPro" id="IPR003385">
    <property type="entry name" value="Glyco_hydro_77"/>
</dbReference>
<evidence type="ECO:0000256" key="5">
    <source>
        <dbReference type="ARBA" id="ARBA00022676"/>
    </source>
</evidence>
<dbReference type="Pfam" id="PF02446">
    <property type="entry name" value="Glyco_hydro_77"/>
    <property type="match status" value="1"/>
</dbReference>
<evidence type="ECO:0000256" key="9">
    <source>
        <dbReference type="ARBA" id="ARBA00031501"/>
    </source>
</evidence>
<evidence type="ECO:0000313" key="14">
    <source>
        <dbReference type="Proteomes" id="UP001245370"/>
    </source>
</evidence>
<dbReference type="EMBL" id="JAVDPY010000009">
    <property type="protein sequence ID" value="MDR6335816.1"/>
    <property type="molecule type" value="Genomic_DNA"/>
</dbReference>
<evidence type="ECO:0000256" key="4">
    <source>
        <dbReference type="ARBA" id="ARBA00020295"/>
    </source>
</evidence>
<evidence type="ECO:0000256" key="7">
    <source>
        <dbReference type="ARBA" id="ARBA00023277"/>
    </source>
</evidence>
<dbReference type="EC" id="2.4.1.25" evidence="3 10"/>
<reference evidence="11" key="1">
    <citation type="submission" date="2022-12" db="EMBL/GenBank/DDBJ databases">
        <title>Reference genome sequencing for broad-spectrum identification of bacterial and archaeal isolates by mass spectrometry.</title>
        <authorList>
            <person name="Sekiguchi Y."/>
            <person name="Tourlousse D.M."/>
        </authorList>
    </citation>
    <scope>NUCLEOTIDE SEQUENCE</scope>
    <source>
        <strain evidence="11">301</strain>
    </source>
</reference>
<evidence type="ECO:0000256" key="2">
    <source>
        <dbReference type="ARBA" id="ARBA00005684"/>
    </source>
</evidence>
<evidence type="ECO:0000313" key="13">
    <source>
        <dbReference type="Proteomes" id="UP001144397"/>
    </source>
</evidence>
<dbReference type="RefSeq" id="WP_281809096.1">
    <property type="nucleotide sequence ID" value="NZ_BSDO01000007.1"/>
</dbReference>
<keyword evidence="7 10" id="KW-0119">Carbohydrate metabolism</keyword>
<evidence type="ECO:0000256" key="8">
    <source>
        <dbReference type="ARBA" id="ARBA00031423"/>
    </source>
</evidence>
<dbReference type="GeneID" id="95764753"/>
<proteinExistence type="inferred from homology"/>
<accession>A0A9W6CR93</accession>
<comment type="similarity">
    <text evidence="2 10">Belongs to the disproportionating enzyme family.</text>
</comment>
<keyword evidence="14" id="KW-1185">Reference proteome</keyword>
<dbReference type="NCBIfam" id="TIGR00217">
    <property type="entry name" value="malQ"/>
    <property type="match status" value="1"/>
</dbReference>
<evidence type="ECO:0000256" key="3">
    <source>
        <dbReference type="ARBA" id="ARBA00012560"/>
    </source>
</evidence>
<organism evidence="11 13">
    <name type="scientific">Xanthobacter flavus</name>
    <dbReference type="NCBI Taxonomy" id="281"/>
    <lineage>
        <taxon>Bacteria</taxon>
        <taxon>Pseudomonadati</taxon>
        <taxon>Pseudomonadota</taxon>
        <taxon>Alphaproteobacteria</taxon>
        <taxon>Hyphomicrobiales</taxon>
        <taxon>Xanthobacteraceae</taxon>
        <taxon>Xanthobacter</taxon>
    </lineage>
</organism>
<reference evidence="12 14" key="2">
    <citation type="submission" date="2023-07" db="EMBL/GenBank/DDBJ databases">
        <title>Genomic Encyclopedia of Type Strains, Phase IV (KMG-IV): sequencing the most valuable type-strain genomes for metagenomic binning, comparative biology and taxonomic classification.</title>
        <authorList>
            <person name="Goeker M."/>
        </authorList>
    </citation>
    <scope>NUCLEOTIDE SEQUENCE [LARGE SCALE GENOMIC DNA]</scope>
    <source>
        <strain evidence="12 14">DSM 338</strain>
    </source>
</reference>
<evidence type="ECO:0000313" key="11">
    <source>
        <dbReference type="EMBL" id="GLI24305.1"/>
    </source>
</evidence>
<dbReference type="PANTHER" id="PTHR32438">
    <property type="entry name" value="4-ALPHA-GLUCANOTRANSFERASE DPE1, CHLOROPLASTIC/AMYLOPLASTIC"/>
    <property type="match status" value="1"/>
</dbReference>
<dbReference type="PANTHER" id="PTHR32438:SF5">
    <property type="entry name" value="4-ALPHA-GLUCANOTRANSFERASE DPE1, CHLOROPLASTIC_AMYLOPLASTIC"/>
    <property type="match status" value="1"/>
</dbReference>
<dbReference type="EMBL" id="BSDO01000007">
    <property type="protein sequence ID" value="GLI24305.1"/>
    <property type="molecule type" value="Genomic_DNA"/>
</dbReference>
<dbReference type="InterPro" id="IPR017853">
    <property type="entry name" value="GH"/>
</dbReference>
<evidence type="ECO:0000256" key="6">
    <source>
        <dbReference type="ARBA" id="ARBA00022679"/>
    </source>
</evidence>